<evidence type="ECO:0000256" key="1">
    <source>
        <dbReference type="SAM" id="MobiDB-lite"/>
    </source>
</evidence>
<protein>
    <recommendedName>
        <fullName evidence="4">Lipoprotein</fullName>
    </recommendedName>
</protein>
<feature type="region of interest" description="Disordered" evidence="1">
    <location>
        <begin position="178"/>
        <end position="206"/>
    </location>
</feature>
<feature type="region of interest" description="Disordered" evidence="1">
    <location>
        <begin position="48"/>
        <end position="139"/>
    </location>
</feature>
<evidence type="ECO:0000313" key="3">
    <source>
        <dbReference type="Proteomes" id="UP001305606"/>
    </source>
</evidence>
<evidence type="ECO:0000313" key="2">
    <source>
        <dbReference type="EMBL" id="WNF00139.1"/>
    </source>
</evidence>
<keyword evidence="3" id="KW-1185">Reference proteome</keyword>
<dbReference type="Proteomes" id="UP001305606">
    <property type="component" value="Chromosome"/>
</dbReference>
<feature type="region of interest" description="Disordered" evidence="1">
    <location>
        <begin position="1"/>
        <end position="24"/>
    </location>
</feature>
<gene>
    <name evidence="2" type="ORF">PS467_34920</name>
</gene>
<proteinExistence type="predicted"/>
<dbReference type="RefSeq" id="WP_311038552.1">
    <property type="nucleotide sequence ID" value="NZ_CP117522.1"/>
</dbReference>
<name>A0ABY9V5Q2_9ACTN</name>
<feature type="compositionally biased region" description="Basic and acidic residues" evidence="1">
    <location>
        <begin position="180"/>
        <end position="189"/>
    </location>
</feature>
<accession>A0ABY9V5Q2</accession>
<reference evidence="2 3" key="1">
    <citation type="submission" date="2023-02" db="EMBL/GenBank/DDBJ databases">
        <title>Streptomyces sp. SCA4-21 with antifungal activity against Fusarium oxysporum f. sp. cubense, Streptomyces sp. SCA2-17 with antifungal activity against Fusarium oxysporum f. sp. cubense.</title>
        <authorList>
            <person name="Qi D."/>
        </authorList>
    </citation>
    <scope>NUCLEOTIDE SEQUENCE [LARGE SCALE GENOMIC DNA]</scope>
    <source>
        <strain evidence="2 3">SCA4-21</strain>
    </source>
</reference>
<organism evidence="2 3">
    <name type="scientific">Streptomyces luomodiensis</name>
    <dbReference type="NCBI Taxonomy" id="3026192"/>
    <lineage>
        <taxon>Bacteria</taxon>
        <taxon>Bacillati</taxon>
        <taxon>Actinomycetota</taxon>
        <taxon>Actinomycetes</taxon>
        <taxon>Kitasatosporales</taxon>
        <taxon>Streptomycetaceae</taxon>
        <taxon>Streptomyces</taxon>
    </lineage>
</organism>
<dbReference type="EMBL" id="CP117522">
    <property type="protein sequence ID" value="WNF00139.1"/>
    <property type="molecule type" value="Genomic_DNA"/>
</dbReference>
<evidence type="ECO:0008006" key="4">
    <source>
        <dbReference type="Google" id="ProtNLM"/>
    </source>
</evidence>
<sequence>MGDSGMVVVTERSADNISAPKKKVRRNTTLAALLAGIALFATACGGDDEPDKSVASVGSGNDSQSKQPEAGSQANGLKFAQCMRENGLTDFKDPKPGEGMGAGIDPQSPEFQKAEKACKQYMPAPPPEEGGGGPGDVWSTDDKLKYAKCMRNNGVPSFPDPDENGGFKLEVDPTTPQFQKAEEACKKYQPESLRNMEPNKPGGGSA</sequence>
<feature type="compositionally biased region" description="Polar residues" evidence="1">
    <location>
        <begin position="56"/>
        <end position="75"/>
    </location>
</feature>